<organism evidence="2 3">
    <name type="scientific">Acanthamoeba castellanii (strain ATCC 30010 / Neff)</name>
    <dbReference type="NCBI Taxonomy" id="1257118"/>
    <lineage>
        <taxon>Eukaryota</taxon>
        <taxon>Amoebozoa</taxon>
        <taxon>Discosea</taxon>
        <taxon>Longamoebia</taxon>
        <taxon>Centramoebida</taxon>
        <taxon>Acanthamoebidae</taxon>
        <taxon>Acanthamoeba</taxon>
    </lineage>
</organism>
<feature type="region of interest" description="Disordered" evidence="1">
    <location>
        <begin position="1"/>
        <end position="31"/>
    </location>
</feature>
<reference evidence="2 3" key="1">
    <citation type="journal article" date="2013" name="Genome Biol.">
        <title>Genome of Acanthamoeba castellanii highlights extensive lateral gene transfer and early evolution of tyrosine kinase signaling.</title>
        <authorList>
            <person name="Clarke M."/>
            <person name="Lohan A.J."/>
            <person name="Liu B."/>
            <person name="Lagkouvardos I."/>
            <person name="Roy S."/>
            <person name="Zafar N."/>
            <person name="Bertelli C."/>
            <person name="Schilde C."/>
            <person name="Kianianmomeni A."/>
            <person name="Burglin T.R."/>
            <person name="Frech C."/>
            <person name="Turcotte B."/>
            <person name="Kopec K.O."/>
            <person name="Synnott J.M."/>
            <person name="Choo C."/>
            <person name="Paponov I."/>
            <person name="Finkler A."/>
            <person name="Soon Heng Tan C."/>
            <person name="Hutchins A.P."/>
            <person name="Weinmeier T."/>
            <person name="Rattei T."/>
            <person name="Chu J.S."/>
            <person name="Gimenez G."/>
            <person name="Irimia M."/>
            <person name="Rigden D.J."/>
            <person name="Fitzpatrick D.A."/>
            <person name="Lorenzo-Morales J."/>
            <person name="Bateman A."/>
            <person name="Chiu C.H."/>
            <person name="Tang P."/>
            <person name="Hegemann P."/>
            <person name="Fromm H."/>
            <person name="Raoult D."/>
            <person name="Greub G."/>
            <person name="Miranda-Saavedra D."/>
            <person name="Chen N."/>
            <person name="Nash P."/>
            <person name="Ginger M.L."/>
            <person name="Horn M."/>
            <person name="Schaap P."/>
            <person name="Caler L."/>
            <person name="Loftus B."/>
        </authorList>
    </citation>
    <scope>NUCLEOTIDE SEQUENCE [LARGE SCALE GENOMIC DNA]</scope>
    <source>
        <strain evidence="2 3">Neff</strain>
    </source>
</reference>
<dbReference type="VEuPathDB" id="AmoebaDB:ACA1_211800"/>
<dbReference type="KEGG" id="acan:ACA1_211800"/>
<protein>
    <submittedName>
        <fullName evidence="2">Uncharacterized protein</fullName>
    </submittedName>
</protein>
<accession>L8GPA0</accession>
<dbReference type="OrthoDB" id="20453at2759"/>
<proteinExistence type="predicted"/>
<dbReference type="SUPFAM" id="SSF48065">
    <property type="entry name" value="DBL homology domain (DH-domain)"/>
    <property type="match status" value="1"/>
</dbReference>
<dbReference type="GeneID" id="14915963"/>
<dbReference type="RefSeq" id="XP_004337017.1">
    <property type="nucleotide sequence ID" value="XM_004336969.1"/>
</dbReference>
<dbReference type="Proteomes" id="UP000011083">
    <property type="component" value="Unassembled WGS sequence"/>
</dbReference>
<name>L8GPA0_ACACF</name>
<gene>
    <name evidence="2" type="ORF">ACA1_211800</name>
</gene>
<dbReference type="InterPro" id="IPR035899">
    <property type="entry name" value="DBL_dom_sf"/>
</dbReference>
<keyword evidence="3" id="KW-1185">Reference proteome</keyword>
<evidence type="ECO:0000313" key="2">
    <source>
        <dbReference type="EMBL" id="ELR15004.1"/>
    </source>
</evidence>
<sequence length="121" mass="13104">MEQRSSSKARRGGGGAKGPLPVRTDMPDRQRKRHQVINEIVNSKGIVTAEEAKLMFSNVKTLLAINKTLLSDLIGRVKATHGNNLGDMKDVVSLSHRISSPSPPHQASLSLSLSFFCSCGH</sequence>
<dbReference type="EMBL" id="KB008036">
    <property type="protein sequence ID" value="ELR15004.1"/>
    <property type="molecule type" value="Genomic_DNA"/>
</dbReference>
<evidence type="ECO:0000313" key="3">
    <source>
        <dbReference type="Proteomes" id="UP000011083"/>
    </source>
</evidence>
<evidence type="ECO:0000256" key="1">
    <source>
        <dbReference type="SAM" id="MobiDB-lite"/>
    </source>
</evidence>
<dbReference type="AlphaFoldDB" id="L8GPA0"/>